<protein>
    <recommendedName>
        <fullName evidence="2">F5/8 type C domain-containing protein</fullName>
    </recommendedName>
</protein>
<dbReference type="PROSITE" id="PS01285">
    <property type="entry name" value="FA58C_1"/>
    <property type="match status" value="1"/>
</dbReference>
<organism evidence="3 4">
    <name type="scientific">Willisornis vidua</name>
    <name type="common">Xingu scale-backed antbird</name>
    <dbReference type="NCBI Taxonomy" id="1566151"/>
    <lineage>
        <taxon>Eukaryota</taxon>
        <taxon>Metazoa</taxon>
        <taxon>Chordata</taxon>
        <taxon>Craniata</taxon>
        <taxon>Vertebrata</taxon>
        <taxon>Euteleostomi</taxon>
        <taxon>Archelosauria</taxon>
        <taxon>Archosauria</taxon>
        <taxon>Dinosauria</taxon>
        <taxon>Saurischia</taxon>
        <taxon>Theropoda</taxon>
        <taxon>Coelurosauria</taxon>
        <taxon>Aves</taxon>
        <taxon>Neognathae</taxon>
        <taxon>Neoaves</taxon>
        <taxon>Telluraves</taxon>
        <taxon>Australaves</taxon>
        <taxon>Passeriformes</taxon>
        <taxon>Thamnophilidae</taxon>
        <taxon>Willisornis</taxon>
    </lineage>
</organism>
<dbReference type="Pfam" id="PF00754">
    <property type="entry name" value="F5_F8_type_C"/>
    <property type="match status" value="1"/>
</dbReference>
<dbReference type="EMBL" id="WHWB01034820">
    <property type="protein sequence ID" value="KAJ7403666.1"/>
    <property type="molecule type" value="Genomic_DNA"/>
</dbReference>
<evidence type="ECO:0000259" key="2">
    <source>
        <dbReference type="PROSITE" id="PS50022"/>
    </source>
</evidence>
<evidence type="ECO:0000256" key="1">
    <source>
        <dbReference type="SAM" id="MobiDB-lite"/>
    </source>
</evidence>
<feature type="domain" description="F5/8 type C" evidence="2">
    <location>
        <begin position="7"/>
        <end position="105"/>
    </location>
</feature>
<feature type="region of interest" description="Disordered" evidence="1">
    <location>
        <begin position="1"/>
        <end position="55"/>
    </location>
</feature>
<evidence type="ECO:0000313" key="3">
    <source>
        <dbReference type="EMBL" id="KAJ7403666.1"/>
    </source>
</evidence>
<accession>A0ABQ9CQ23</accession>
<dbReference type="PANTHER" id="PTHR24543">
    <property type="entry name" value="MULTICOPPER OXIDASE-RELATED"/>
    <property type="match status" value="1"/>
</dbReference>
<dbReference type="Gene3D" id="2.60.120.260">
    <property type="entry name" value="Galactose-binding domain-like"/>
    <property type="match status" value="1"/>
</dbReference>
<dbReference type="SUPFAM" id="SSF49785">
    <property type="entry name" value="Galactose-binding domain-like"/>
    <property type="match status" value="1"/>
</dbReference>
<dbReference type="PANTHER" id="PTHR24543:SF325">
    <property type="entry name" value="F5_8 TYPE C DOMAIN-CONTAINING PROTEIN"/>
    <property type="match status" value="1"/>
</dbReference>
<dbReference type="InterPro" id="IPR008979">
    <property type="entry name" value="Galactose-bd-like_sf"/>
</dbReference>
<comment type="caution">
    <text evidence="3">The sequence shown here is derived from an EMBL/GenBank/DDBJ whole genome shotgun (WGS) entry which is preliminary data.</text>
</comment>
<keyword evidence="4" id="KW-1185">Reference proteome</keyword>
<gene>
    <name evidence="3" type="ORF">WISP_149686</name>
</gene>
<dbReference type="InterPro" id="IPR000421">
    <property type="entry name" value="FA58C"/>
</dbReference>
<sequence length="142" mass="15656">MARDLQILSPAAAEEGGELPESEAMLPPNDGAQESSRAQSQCLASRGGAGGWSPSASERYQWLQVDFGSRRQLSAIATQGRYSSSDWVTQYRLLYSDTGRNWKPYHQDGNIWVFPPQTLAQIAQRGCEGAEPHNLQKFLTAL</sequence>
<proteinExistence type="predicted"/>
<evidence type="ECO:0000313" key="4">
    <source>
        <dbReference type="Proteomes" id="UP001145742"/>
    </source>
</evidence>
<reference evidence="3" key="1">
    <citation type="submission" date="2019-10" db="EMBL/GenBank/DDBJ databases">
        <authorList>
            <person name="Soares A.E.R."/>
            <person name="Aleixo A."/>
            <person name="Schneider P."/>
            <person name="Miyaki C.Y."/>
            <person name="Schneider M.P."/>
            <person name="Mello C."/>
            <person name="Vasconcelos A.T.R."/>
        </authorList>
    </citation>
    <scope>NUCLEOTIDE SEQUENCE</scope>
    <source>
        <tissue evidence="3">Muscle</tissue>
    </source>
</reference>
<name>A0ABQ9CQ23_9PASS</name>
<dbReference type="PROSITE" id="PS50022">
    <property type="entry name" value="FA58C_3"/>
    <property type="match status" value="1"/>
</dbReference>
<feature type="compositionally biased region" description="Polar residues" evidence="1">
    <location>
        <begin position="32"/>
        <end position="43"/>
    </location>
</feature>
<dbReference type="Proteomes" id="UP001145742">
    <property type="component" value="Unassembled WGS sequence"/>
</dbReference>